<dbReference type="Pfam" id="PF18818">
    <property type="entry name" value="MPTase-PolyVal"/>
    <property type="match status" value="1"/>
</dbReference>
<evidence type="ECO:0000313" key="3">
    <source>
        <dbReference type="EMBL" id="PSJ56240.1"/>
    </source>
</evidence>
<dbReference type="EMBL" id="PXYL01000019">
    <property type="protein sequence ID" value="PSJ56240.1"/>
    <property type="molecule type" value="Genomic_DNA"/>
</dbReference>
<dbReference type="Pfam" id="PF08401">
    <property type="entry name" value="ArdcN"/>
    <property type="match status" value="1"/>
</dbReference>
<evidence type="ECO:0000313" key="4">
    <source>
        <dbReference type="Proteomes" id="UP000240653"/>
    </source>
</evidence>
<gene>
    <name evidence="3" type="ORF">C7I85_24990</name>
</gene>
<proteinExistence type="predicted"/>
<dbReference type="Proteomes" id="UP000240653">
    <property type="component" value="Unassembled WGS sequence"/>
</dbReference>
<evidence type="ECO:0000259" key="1">
    <source>
        <dbReference type="Pfam" id="PF08401"/>
    </source>
</evidence>
<feature type="domain" description="Polyvalent protein metallopeptidase" evidence="2">
    <location>
        <begin position="160"/>
        <end position="286"/>
    </location>
</feature>
<protein>
    <recommendedName>
        <fullName evidence="5">DUF1738 domain-containing protein</fullName>
    </recommendedName>
</protein>
<dbReference type="OrthoDB" id="9792687at2"/>
<organism evidence="3 4">
    <name type="scientific">Pseudaminobacter soli</name>
    <name type="common">ex Li et al. 2025</name>
    <dbReference type="NCBI Taxonomy" id="1295366"/>
    <lineage>
        <taxon>Bacteria</taxon>
        <taxon>Pseudomonadati</taxon>
        <taxon>Pseudomonadota</taxon>
        <taxon>Alphaproteobacteria</taxon>
        <taxon>Hyphomicrobiales</taxon>
        <taxon>Phyllobacteriaceae</taxon>
        <taxon>Pseudaminobacter</taxon>
    </lineage>
</organism>
<dbReference type="RefSeq" id="WP_106726724.1">
    <property type="nucleotide sequence ID" value="NZ_PXYL01000019.1"/>
</dbReference>
<dbReference type="InterPro" id="IPR041459">
    <property type="entry name" value="MPTase-PolyVal"/>
</dbReference>
<feature type="domain" description="N-terminal" evidence="1">
    <location>
        <begin position="13"/>
        <end position="137"/>
    </location>
</feature>
<name>A0A2P7S1A2_9HYPH</name>
<evidence type="ECO:0000259" key="2">
    <source>
        <dbReference type="Pfam" id="PF18818"/>
    </source>
</evidence>
<dbReference type="GO" id="GO:0003697">
    <property type="term" value="F:single-stranded DNA binding"/>
    <property type="evidence" value="ECO:0007669"/>
    <property type="project" value="InterPro"/>
</dbReference>
<dbReference type="PIRSF" id="PIRSF037112">
    <property type="entry name" value="Antirestriction_ArdC"/>
    <property type="match status" value="1"/>
</dbReference>
<reference evidence="3 4" key="1">
    <citation type="submission" date="2018-03" db="EMBL/GenBank/DDBJ databases">
        <title>The draft genome of Mesorhizobium soli JCM 19897.</title>
        <authorList>
            <person name="Li L."/>
            <person name="Liu L."/>
            <person name="Liang L."/>
            <person name="Wang T."/>
            <person name="Zhang X."/>
        </authorList>
    </citation>
    <scope>NUCLEOTIDE SEQUENCE [LARGE SCALE GENOMIC DNA]</scope>
    <source>
        <strain evidence="3 4">JCM 19897</strain>
    </source>
</reference>
<sequence>MTTDRNCQTQIVNDIYERVTNQIIAAIEAGASEYRMPWHHDGSPITKPVNIASRKAYRGVNILSLWAAAQASGYAAGIWGTYRQWQELGAQVRKGERGHLVVFWKISDRNGEVERQDGDNDYDEPAQRLFARGYTVFNCAQVDGYTPPEMAVLPEVERIEHAEHFCAALDIDFRHGGSQAFYIPSKDYVQMPDFACFRDAIAYYAVLLHECGHASGAKHRLDRDLSGRFGSAAYAMEECTVELLSAMICADLNLSVEPRPDHARYIASWLEVLRSDKRAIFTAASKARQIADWMHAKQVRVQQHNVSGAT</sequence>
<dbReference type="InterPro" id="IPR017113">
    <property type="entry name" value="Antirestriction_ArdC"/>
</dbReference>
<dbReference type="AlphaFoldDB" id="A0A2P7S1A2"/>
<dbReference type="InterPro" id="IPR013610">
    <property type="entry name" value="ArdC_N"/>
</dbReference>
<keyword evidence="4" id="KW-1185">Reference proteome</keyword>
<accession>A0A2P7S1A2</accession>
<comment type="caution">
    <text evidence="3">The sequence shown here is derived from an EMBL/GenBank/DDBJ whole genome shotgun (WGS) entry which is preliminary data.</text>
</comment>
<evidence type="ECO:0008006" key="5">
    <source>
        <dbReference type="Google" id="ProtNLM"/>
    </source>
</evidence>